<protein>
    <submittedName>
        <fullName evidence="1">Uncharacterized protein</fullName>
    </submittedName>
</protein>
<reference evidence="1" key="1">
    <citation type="journal article" date="2014" name="PLoS Genet.">
        <title>The Genome of Spironucleus salmonicida Highlights a Fish Pathogen Adapted to Fluctuating Environments.</title>
        <authorList>
            <person name="Xu F."/>
            <person name="Jerlstrom-Hultqvist J."/>
            <person name="Einarsson E."/>
            <person name="Astvaldsson A."/>
            <person name="Svard S.G."/>
            <person name="Andersson J.O."/>
        </authorList>
    </citation>
    <scope>NUCLEOTIDE SEQUENCE</scope>
</reference>
<name>V6LBW3_9EUKA</name>
<proteinExistence type="predicted"/>
<sequence>MQCIIQEHILTLQAGFCIINNLRIYTEIQPVVSYQPFTLLTHFNASKTQSLNYSFKCNLEQFYLQQTESKVLKLDDIYFKIQIIIFKNTQEIKHIKNIQRVNEIKENVKILNAEDFVQIQKIKYYDKLVNIDGEYFGLTQMQEVIQYSRSRYAQLYCEHKLKIKDYRTNKIDYLQIGQYEVNLNYDTFATLDISELNQY</sequence>
<evidence type="ECO:0000313" key="1">
    <source>
        <dbReference type="EMBL" id="EST41985.1"/>
    </source>
</evidence>
<gene>
    <name evidence="1" type="ORF">SS50377_18290</name>
</gene>
<dbReference type="AlphaFoldDB" id="V6LBW3"/>
<organism evidence="1">
    <name type="scientific">Spironucleus salmonicida</name>
    <dbReference type="NCBI Taxonomy" id="348837"/>
    <lineage>
        <taxon>Eukaryota</taxon>
        <taxon>Metamonada</taxon>
        <taxon>Diplomonadida</taxon>
        <taxon>Hexamitidae</taxon>
        <taxon>Hexamitinae</taxon>
        <taxon>Spironucleus</taxon>
    </lineage>
</organism>
<accession>V6LBW3</accession>
<dbReference type="EMBL" id="KI546166">
    <property type="protein sequence ID" value="EST41985.1"/>
    <property type="molecule type" value="Genomic_DNA"/>
</dbReference>